<dbReference type="SUPFAM" id="SSF52343">
    <property type="entry name" value="Ferredoxin reductase-like, C-terminal NADP-linked domain"/>
    <property type="match status" value="1"/>
</dbReference>
<evidence type="ECO:0000256" key="8">
    <source>
        <dbReference type="ARBA" id="ARBA00022989"/>
    </source>
</evidence>
<organism evidence="15 16">
    <name type="scientific">Tropicibacter oceani</name>
    <dbReference type="NCBI Taxonomy" id="3058420"/>
    <lineage>
        <taxon>Bacteria</taxon>
        <taxon>Pseudomonadati</taxon>
        <taxon>Pseudomonadota</taxon>
        <taxon>Alphaproteobacteria</taxon>
        <taxon>Rhodobacterales</taxon>
        <taxon>Roseobacteraceae</taxon>
        <taxon>Tropicibacter</taxon>
    </lineage>
</organism>
<keyword evidence="11" id="KW-0411">Iron-sulfur</keyword>
<evidence type="ECO:0000313" key="15">
    <source>
        <dbReference type="EMBL" id="WGW05359.1"/>
    </source>
</evidence>
<comment type="subcellular location">
    <subcellularLocation>
        <location evidence="2">Membrane</location>
        <topology evidence="2">Multi-pass membrane protein</topology>
    </subcellularLocation>
</comment>
<proteinExistence type="predicted"/>
<keyword evidence="9" id="KW-0560">Oxidoreductase</keyword>
<dbReference type="Gene3D" id="3.40.50.80">
    <property type="entry name" value="Nucleotide-binding domain of ferredoxin-NADP reductase (FNR) module"/>
    <property type="match status" value="1"/>
</dbReference>
<dbReference type="InterPro" id="IPR050415">
    <property type="entry name" value="MRET"/>
</dbReference>
<feature type="transmembrane region" description="Helical" evidence="13">
    <location>
        <begin position="75"/>
        <end position="91"/>
    </location>
</feature>
<dbReference type="PANTHER" id="PTHR47354:SF8">
    <property type="entry name" value="1,2-PHENYLACETYL-COA EPOXIDASE, SUBUNIT E"/>
    <property type="match status" value="1"/>
</dbReference>
<comment type="cofactor">
    <cofactor evidence="1">
        <name>FAD</name>
        <dbReference type="ChEBI" id="CHEBI:57692"/>
    </cofactor>
</comment>
<gene>
    <name evidence="15" type="ORF">QF118_07375</name>
</gene>
<dbReference type="InterPro" id="IPR013112">
    <property type="entry name" value="FAD-bd_8"/>
</dbReference>
<dbReference type="Pfam" id="PF08022">
    <property type="entry name" value="FAD_binding_8"/>
    <property type="match status" value="1"/>
</dbReference>
<keyword evidence="4 13" id="KW-0812">Transmembrane</keyword>
<dbReference type="InterPro" id="IPR039261">
    <property type="entry name" value="FNR_nucleotide-bd"/>
</dbReference>
<keyword evidence="10" id="KW-0408">Iron</keyword>
<keyword evidence="3" id="KW-0285">Flavoprotein</keyword>
<dbReference type="Pfam" id="PF00175">
    <property type="entry name" value="NAD_binding_1"/>
    <property type="match status" value="1"/>
</dbReference>
<evidence type="ECO:0000256" key="6">
    <source>
        <dbReference type="ARBA" id="ARBA00022723"/>
    </source>
</evidence>
<keyword evidence="16" id="KW-1185">Reference proteome</keyword>
<evidence type="ECO:0000256" key="2">
    <source>
        <dbReference type="ARBA" id="ARBA00004141"/>
    </source>
</evidence>
<dbReference type="InterPro" id="IPR017938">
    <property type="entry name" value="Riboflavin_synthase-like_b-brl"/>
</dbReference>
<evidence type="ECO:0000256" key="7">
    <source>
        <dbReference type="ARBA" id="ARBA00022827"/>
    </source>
</evidence>
<feature type="transmembrane region" description="Helical" evidence="13">
    <location>
        <begin position="177"/>
        <end position="196"/>
    </location>
</feature>
<evidence type="ECO:0000256" key="12">
    <source>
        <dbReference type="ARBA" id="ARBA00023136"/>
    </source>
</evidence>
<keyword evidence="12 13" id="KW-0472">Membrane</keyword>
<dbReference type="InterPro" id="IPR017927">
    <property type="entry name" value="FAD-bd_FR_type"/>
</dbReference>
<name>A0ABY8QL51_9RHOB</name>
<keyword evidence="8 13" id="KW-1133">Transmembrane helix</keyword>
<keyword evidence="7" id="KW-0274">FAD</keyword>
<evidence type="ECO:0000256" key="11">
    <source>
        <dbReference type="ARBA" id="ARBA00023014"/>
    </source>
</evidence>
<keyword evidence="5" id="KW-0001">2Fe-2S</keyword>
<evidence type="ECO:0000259" key="14">
    <source>
        <dbReference type="PROSITE" id="PS51384"/>
    </source>
</evidence>
<dbReference type="CDD" id="cd06198">
    <property type="entry name" value="FNR_like_3"/>
    <property type="match status" value="1"/>
</dbReference>
<dbReference type="PROSITE" id="PS51384">
    <property type="entry name" value="FAD_FR"/>
    <property type="match status" value="1"/>
</dbReference>
<evidence type="ECO:0000256" key="13">
    <source>
        <dbReference type="SAM" id="Phobius"/>
    </source>
</evidence>
<dbReference type="InterPro" id="IPR013130">
    <property type="entry name" value="Fe3_Rdtase_TM_dom"/>
</dbReference>
<evidence type="ECO:0000256" key="4">
    <source>
        <dbReference type="ARBA" id="ARBA00022692"/>
    </source>
</evidence>
<dbReference type="Gene3D" id="2.40.30.10">
    <property type="entry name" value="Translation factors"/>
    <property type="match status" value="1"/>
</dbReference>
<evidence type="ECO:0000313" key="16">
    <source>
        <dbReference type="Proteomes" id="UP001241605"/>
    </source>
</evidence>
<evidence type="ECO:0000256" key="10">
    <source>
        <dbReference type="ARBA" id="ARBA00023004"/>
    </source>
</evidence>
<evidence type="ECO:0000256" key="1">
    <source>
        <dbReference type="ARBA" id="ARBA00001974"/>
    </source>
</evidence>
<reference evidence="15 16" key="1">
    <citation type="submission" date="2023-05" db="EMBL/GenBank/DDBJ databases">
        <title>YMD87, complete Genome.</title>
        <authorList>
            <person name="Zhang J."/>
            <person name="Xu X."/>
        </authorList>
    </citation>
    <scope>NUCLEOTIDE SEQUENCE [LARGE SCALE GENOMIC DNA]</scope>
    <source>
        <strain evidence="15 16">YMD87</strain>
    </source>
</reference>
<dbReference type="Pfam" id="PF01794">
    <property type="entry name" value="Ferric_reduct"/>
    <property type="match status" value="1"/>
</dbReference>
<feature type="domain" description="FAD-binding FR-type" evidence="14">
    <location>
        <begin position="202"/>
        <end position="304"/>
    </location>
</feature>
<dbReference type="SUPFAM" id="SSF63380">
    <property type="entry name" value="Riboflavin synthase domain-like"/>
    <property type="match status" value="1"/>
</dbReference>
<sequence>MPASLLSILYLVVVCAPMALAVLFGPPARSLWNELATGLGLTGLAIILVEFVLSGRFRVISGRMGMDVTMRMHQLLARAATVMILLHPFLYRGPHRYRHGQTPPGSEALDFGFAGLWPGILAWLLLGAVMVMALQRDALYRHEIWRFFHGVMALALAGFGVLHALRAGRYSEAPQLAWLWIGLFAIAVLSLAWVYLAKPLYKLAHPWTVTGVTPLADRIWELRLAPNGHKGLRYKPGHFAWISLGRSAFSLNENPFSIASAPAADGTELRFVIKELGDFTNRIGQITPGTRAYVDAPFGALTLDRHPSAEGIALVAGGVGIAPMLSHLRQLKADGDPRPRTLFYGNRETAQIACGPELDAMAQAGDLDLVHVLSDPPKGWTGEAGFVTQALLLRHLPPEALTRWVFVLCGPPPMLEAVETALMEMGVPSRNILLEQFSYD</sequence>
<dbReference type="InterPro" id="IPR001433">
    <property type="entry name" value="OxRdtase_FAD/NAD-bd"/>
</dbReference>
<evidence type="ECO:0000256" key="5">
    <source>
        <dbReference type="ARBA" id="ARBA00022714"/>
    </source>
</evidence>
<feature type="transmembrane region" description="Helical" evidence="13">
    <location>
        <begin position="31"/>
        <end position="54"/>
    </location>
</feature>
<feature type="transmembrane region" description="Helical" evidence="13">
    <location>
        <begin position="146"/>
        <end position="165"/>
    </location>
</feature>
<accession>A0ABY8QL51</accession>
<feature type="transmembrane region" description="Helical" evidence="13">
    <location>
        <begin position="111"/>
        <end position="134"/>
    </location>
</feature>
<dbReference type="EMBL" id="CP124616">
    <property type="protein sequence ID" value="WGW05359.1"/>
    <property type="molecule type" value="Genomic_DNA"/>
</dbReference>
<evidence type="ECO:0000256" key="3">
    <source>
        <dbReference type="ARBA" id="ARBA00022630"/>
    </source>
</evidence>
<evidence type="ECO:0000256" key="9">
    <source>
        <dbReference type="ARBA" id="ARBA00023002"/>
    </source>
</evidence>
<keyword evidence="6" id="KW-0479">Metal-binding</keyword>
<dbReference type="PRINTS" id="PR00410">
    <property type="entry name" value="PHEHYDRXLASE"/>
</dbReference>
<dbReference type="RefSeq" id="WP_282301982.1">
    <property type="nucleotide sequence ID" value="NZ_CP124616.1"/>
</dbReference>
<dbReference type="Proteomes" id="UP001241605">
    <property type="component" value="Chromosome"/>
</dbReference>
<dbReference type="PANTHER" id="PTHR47354">
    <property type="entry name" value="NADH OXIDOREDUCTASE HCR"/>
    <property type="match status" value="1"/>
</dbReference>
<protein>
    <submittedName>
        <fullName evidence="15">Ferredoxin reductase family protein</fullName>
    </submittedName>
</protein>